<sequence>MEISIPNLQNLKPPLGSEAGASPWLRRLRLFLTPFSLVLALFLWEGLVRLAQLPAFILPSPGRVAARFWQALADGTLLRHTSTTLLEITLGLLAGTLLATLIGYLLAKSPLFEQLFAPYLVASQAIPIVAIAPLLVIWFGPGIFTKVLICALIVFFPVLVNTVVGLRAVPQDLRALMRSLRATPWQNLRYLEIPAALPVFLGGLRVGATLSVIGAVIGELVAADRGLGFLINVGRGQYDTALVFVAVFTLVTLALLLYGAVIYMERRLLAWQSEPYKRNGNKILD</sequence>
<dbReference type="CDD" id="cd06261">
    <property type="entry name" value="TM_PBP2"/>
    <property type="match status" value="1"/>
</dbReference>
<dbReference type="GO" id="GO:0005886">
    <property type="term" value="C:plasma membrane"/>
    <property type="evidence" value="ECO:0007669"/>
    <property type="project" value="UniProtKB-SubCell"/>
</dbReference>
<evidence type="ECO:0000256" key="5">
    <source>
        <dbReference type="ARBA" id="ARBA00022989"/>
    </source>
</evidence>
<accession>A0A7C4Q355</accession>
<dbReference type="InterPro" id="IPR000515">
    <property type="entry name" value="MetI-like"/>
</dbReference>
<feature type="transmembrane region" description="Helical" evidence="7">
    <location>
        <begin position="30"/>
        <end position="51"/>
    </location>
</feature>
<feature type="transmembrane region" description="Helical" evidence="7">
    <location>
        <begin position="119"/>
        <end position="140"/>
    </location>
</feature>
<keyword evidence="2 7" id="KW-0813">Transport</keyword>
<dbReference type="PANTHER" id="PTHR30151:SF20">
    <property type="entry name" value="ABC TRANSPORTER PERMEASE PROTEIN HI_0355-RELATED"/>
    <property type="match status" value="1"/>
</dbReference>
<evidence type="ECO:0000256" key="2">
    <source>
        <dbReference type="ARBA" id="ARBA00022448"/>
    </source>
</evidence>
<protein>
    <submittedName>
        <fullName evidence="9">ABC transporter permease</fullName>
    </submittedName>
</protein>
<reference evidence="9" key="1">
    <citation type="journal article" date="2020" name="mSystems">
        <title>Genome- and Community-Level Interaction Insights into Carbon Utilization and Element Cycling Functions of Hydrothermarchaeota in Hydrothermal Sediment.</title>
        <authorList>
            <person name="Zhou Z."/>
            <person name="Liu Y."/>
            <person name="Xu W."/>
            <person name="Pan J."/>
            <person name="Luo Z.H."/>
            <person name="Li M."/>
        </authorList>
    </citation>
    <scope>NUCLEOTIDE SEQUENCE [LARGE SCALE GENOMIC DNA]</scope>
    <source>
        <strain evidence="9">SpSt-556</strain>
    </source>
</reference>
<dbReference type="EMBL" id="DSXR01000120">
    <property type="protein sequence ID" value="HGS88287.1"/>
    <property type="molecule type" value="Genomic_DNA"/>
</dbReference>
<evidence type="ECO:0000313" key="9">
    <source>
        <dbReference type="EMBL" id="HGS88287.1"/>
    </source>
</evidence>
<dbReference type="Pfam" id="PF00528">
    <property type="entry name" value="BPD_transp_1"/>
    <property type="match status" value="1"/>
</dbReference>
<evidence type="ECO:0000256" key="1">
    <source>
        <dbReference type="ARBA" id="ARBA00004651"/>
    </source>
</evidence>
<feature type="transmembrane region" description="Helical" evidence="7">
    <location>
        <begin position="190"/>
        <end position="221"/>
    </location>
</feature>
<feature type="transmembrane region" description="Helical" evidence="7">
    <location>
        <begin position="241"/>
        <end position="263"/>
    </location>
</feature>
<keyword evidence="5 7" id="KW-1133">Transmembrane helix</keyword>
<dbReference type="PANTHER" id="PTHR30151">
    <property type="entry name" value="ALKANE SULFONATE ABC TRANSPORTER-RELATED, MEMBRANE SUBUNIT"/>
    <property type="match status" value="1"/>
</dbReference>
<keyword evidence="4 7" id="KW-0812">Transmembrane</keyword>
<keyword evidence="3" id="KW-1003">Cell membrane</keyword>
<evidence type="ECO:0000256" key="3">
    <source>
        <dbReference type="ARBA" id="ARBA00022475"/>
    </source>
</evidence>
<dbReference type="PROSITE" id="PS50928">
    <property type="entry name" value="ABC_TM1"/>
    <property type="match status" value="1"/>
</dbReference>
<comment type="subcellular location">
    <subcellularLocation>
        <location evidence="1 7">Cell membrane</location>
        <topology evidence="1 7">Multi-pass membrane protein</topology>
    </subcellularLocation>
</comment>
<proteinExistence type="inferred from homology"/>
<evidence type="ECO:0000256" key="6">
    <source>
        <dbReference type="ARBA" id="ARBA00023136"/>
    </source>
</evidence>
<organism evidence="9">
    <name type="scientific">Bellilinea caldifistulae</name>
    <dbReference type="NCBI Taxonomy" id="360411"/>
    <lineage>
        <taxon>Bacteria</taxon>
        <taxon>Bacillati</taxon>
        <taxon>Chloroflexota</taxon>
        <taxon>Anaerolineae</taxon>
        <taxon>Anaerolineales</taxon>
        <taxon>Anaerolineaceae</taxon>
        <taxon>Bellilinea</taxon>
    </lineage>
</organism>
<comment type="caution">
    <text evidence="9">The sequence shown here is derived from an EMBL/GenBank/DDBJ whole genome shotgun (WGS) entry which is preliminary data.</text>
</comment>
<feature type="transmembrane region" description="Helical" evidence="7">
    <location>
        <begin position="146"/>
        <end position="169"/>
    </location>
</feature>
<dbReference type="GO" id="GO:0055085">
    <property type="term" value="P:transmembrane transport"/>
    <property type="evidence" value="ECO:0007669"/>
    <property type="project" value="InterPro"/>
</dbReference>
<dbReference type="AlphaFoldDB" id="A0A7C4Q355"/>
<dbReference type="InterPro" id="IPR035906">
    <property type="entry name" value="MetI-like_sf"/>
</dbReference>
<keyword evidence="6 7" id="KW-0472">Membrane</keyword>
<evidence type="ECO:0000259" key="8">
    <source>
        <dbReference type="PROSITE" id="PS50928"/>
    </source>
</evidence>
<evidence type="ECO:0000256" key="4">
    <source>
        <dbReference type="ARBA" id="ARBA00022692"/>
    </source>
</evidence>
<dbReference type="Gene3D" id="1.10.3720.10">
    <property type="entry name" value="MetI-like"/>
    <property type="match status" value="1"/>
</dbReference>
<name>A0A7C4Q355_9CHLR</name>
<gene>
    <name evidence="9" type="ORF">ENT17_11835</name>
</gene>
<evidence type="ECO:0000256" key="7">
    <source>
        <dbReference type="RuleBase" id="RU363032"/>
    </source>
</evidence>
<feature type="domain" description="ABC transmembrane type-1" evidence="8">
    <location>
        <begin position="81"/>
        <end position="259"/>
    </location>
</feature>
<feature type="transmembrane region" description="Helical" evidence="7">
    <location>
        <begin position="88"/>
        <end position="107"/>
    </location>
</feature>
<comment type="similarity">
    <text evidence="7">Belongs to the binding-protein-dependent transport system permease family.</text>
</comment>
<dbReference type="SUPFAM" id="SSF161098">
    <property type="entry name" value="MetI-like"/>
    <property type="match status" value="1"/>
</dbReference>